<dbReference type="AlphaFoldDB" id="A0A0X1KT71"/>
<dbReference type="PaxDb" id="1123384-AJ81_09795"/>
<dbReference type="InterPro" id="IPR003804">
    <property type="entry name" value="Lactate_perm"/>
</dbReference>
<dbReference type="PANTHER" id="PTHR30003:SF2">
    <property type="entry name" value="L-LACTATE PERMEASE"/>
    <property type="match status" value="1"/>
</dbReference>
<dbReference type="RefSeq" id="WP_031502535.1">
    <property type="nucleotide sequence ID" value="NC_022795.1"/>
</dbReference>
<comment type="function">
    <text evidence="8">Uptake of L-lactate across the membrane. Can also transport D-lactate and glycolate.</text>
</comment>
<feature type="transmembrane region" description="Helical" evidence="8">
    <location>
        <begin position="484"/>
        <end position="506"/>
    </location>
</feature>
<dbReference type="PANTHER" id="PTHR30003">
    <property type="entry name" value="L-LACTATE PERMEASE"/>
    <property type="match status" value="1"/>
</dbReference>
<feature type="transmembrane region" description="Helical" evidence="8">
    <location>
        <begin position="150"/>
        <end position="172"/>
    </location>
</feature>
<keyword evidence="5 8" id="KW-0812">Transmembrane</keyword>
<dbReference type="GO" id="GO:0015295">
    <property type="term" value="F:solute:proton symporter activity"/>
    <property type="evidence" value="ECO:0007669"/>
    <property type="project" value="TreeGrafter"/>
</dbReference>
<feature type="transmembrane region" description="Helical" evidence="8">
    <location>
        <begin position="178"/>
        <end position="197"/>
    </location>
</feature>
<feature type="transmembrane region" description="Helical" evidence="8">
    <location>
        <begin position="25"/>
        <end position="43"/>
    </location>
</feature>
<name>A0A0X1KT71_9THEM</name>
<proteinExistence type="inferred from homology"/>
<dbReference type="Proteomes" id="UP000077469">
    <property type="component" value="Chromosome"/>
</dbReference>
<organism evidence="9 10">
    <name type="scientific">Pseudothermotoga hypogea DSM 11164 = NBRC 106472</name>
    <dbReference type="NCBI Taxonomy" id="1123384"/>
    <lineage>
        <taxon>Bacteria</taxon>
        <taxon>Thermotogati</taxon>
        <taxon>Thermotogota</taxon>
        <taxon>Thermotogae</taxon>
        <taxon>Thermotogales</taxon>
        <taxon>Thermotogaceae</taxon>
        <taxon>Pseudothermotoga</taxon>
    </lineage>
</organism>
<evidence type="ECO:0000256" key="5">
    <source>
        <dbReference type="ARBA" id="ARBA00022692"/>
    </source>
</evidence>
<evidence type="ECO:0000313" key="9">
    <source>
        <dbReference type="EMBL" id="AJC74421.1"/>
    </source>
</evidence>
<feature type="transmembrane region" description="Helical" evidence="8">
    <location>
        <begin position="209"/>
        <end position="227"/>
    </location>
</feature>
<evidence type="ECO:0000256" key="2">
    <source>
        <dbReference type="ARBA" id="ARBA00010100"/>
    </source>
</evidence>
<evidence type="ECO:0000256" key="4">
    <source>
        <dbReference type="ARBA" id="ARBA00022475"/>
    </source>
</evidence>
<gene>
    <name evidence="9" type="ORF">AJ81_09795</name>
</gene>
<dbReference type="GO" id="GO:0005886">
    <property type="term" value="C:plasma membrane"/>
    <property type="evidence" value="ECO:0007669"/>
    <property type="project" value="UniProtKB-SubCell"/>
</dbReference>
<protein>
    <recommendedName>
        <fullName evidence="8">L-lactate permease</fullName>
    </recommendedName>
</protein>
<evidence type="ECO:0000256" key="3">
    <source>
        <dbReference type="ARBA" id="ARBA00022448"/>
    </source>
</evidence>
<dbReference type="STRING" id="1123384.AJ81_09795"/>
<evidence type="ECO:0000256" key="7">
    <source>
        <dbReference type="ARBA" id="ARBA00023136"/>
    </source>
</evidence>
<feature type="transmembrane region" description="Helical" evidence="8">
    <location>
        <begin position="233"/>
        <end position="249"/>
    </location>
</feature>
<dbReference type="PATRIC" id="fig|1123384.7.peg.1966"/>
<dbReference type="EMBL" id="CP007141">
    <property type="protein sequence ID" value="AJC74421.1"/>
    <property type="molecule type" value="Genomic_DNA"/>
</dbReference>
<keyword evidence="4 8" id="KW-1003">Cell membrane</keyword>
<dbReference type="OrthoDB" id="9761056at2"/>
<dbReference type="Pfam" id="PF02652">
    <property type="entry name" value="Lactate_perm"/>
    <property type="match status" value="1"/>
</dbReference>
<keyword evidence="10" id="KW-1185">Reference proteome</keyword>
<feature type="transmembrane region" description="Helical" evidence="8">
    <location>
        <begin position="446"/>
        <end position="464"/>
    </location>
</feature>
<dbReference type="KEGG" id="phy:AJ81_09795"/>
<feature type="transmembrane region" description="Helical" evidence="8">
    <location>
        <begin position="355"/>
        <end position="374"/>
    </location>
</feature>
<comment type="similarity">
    <text evidence="2 8">Belongs to the lactate permease family.</text>
</comment>
<feature type="transmembrane region" description="Helical" evidence="8">
    <location>
        <begin position="55"/>
        <end position="77"/>
    </location>
</feature>
<evidence type="ECO:0000256" key="6">
    <source>
        <dbReference type="ARBA" id="ARBA00022989"/>
    </source>
</evidence>
<evidence type="ECO:0000313" key="10">
    <source>
        <dbReference type="Proteomes" id="UP000077469"/>
    </source>
</evidence>
<feature type="transmembrane region" description="Helical" evidence="8">
    <location>
        <begin position="269"/>
        <end position="286"/>
    </location>
</feature>
<dbReference type="GO" id="GO:0015129">
    <property type="term" value="F:lactate transmembrane transporter activity"/>
    <property type="evidence" value="ECO:0007669"/>
    <property type="project" value="UniProtKB-UniRule"/>
</dbReference>
<keyword evidence="3 8" id="KW-0813">Transport</keyword>
<reference evidence="9 10" key="1">
    <citation type="submission" date="2014-01" db="EMBL/GenBank/DDBJ databases">
        <title>Genome sequencing of Thermotog hypogea.</title>
        <authorList>
            <person name="Zhang X."/>
            <person name="Alvare G."/>
            <person name="Fristensky B."/>
            <person name="Chen L."/>
            <person name="Suen T."/>
            <person name="Chen Q."/>
            <person name="Ma K."/>
        </authorList>
    </citation>
    <scope>NUCLEOTIDE SEQUENCE [LARGE SCALE GENOMIC DNA]</scope>
    <source>
        <strain evidence="9 10">DSM 11164</strain>
    </source>
</reference>
<keyword evidence="6 8" id="KW-1133">Transmembrane helix</keyword>
<keyword evidence="7 8" id="KW-0472">Membrane</keyword>
<accession>A0A0X1KT71</accession>
<sequence>MRGLLSISPVLVVLGVMLFSNLSTSMAALLGLLSAVAVSLTFFETSLEVALRSCVAGFVAAFPVSLIVPASLFQLSIMERSGAMNKAVGLMKESLSDRPASRIIALVIGIGTILASVGAVPVTVLTPILVAFGYGSRTSIALSALGYDSLCTYSILGVPLVVFCDMVGLDLIDGAKYFLPYVPVVSCLITFAVLLTAHGKKFALKYLHLFSLTVGLLSYLGAVIAIYIRAPVLTGLIVGTLIVLVLSFSKRSKPVEAGSLKRLNDFLHAFFPWIVLIFFISFFNLFEPIRELVYEKLSFPVYFFGTSLKPVHMRLLWQAYTWIFVSSFISVCFYKFGRKELLITFRKTFKRSWQPFWSASFFFMTAYLMLHSGFVKTTDGFQLLNEEMNMINALTSYSARLFKNVFPLLTPFIGVFGGFITGTQTSATAMFTVYTVQTSRTLNLSPFMMAAAVSFGSGLASAISPSKLQNAAASIDQIGEEKRVIKTMIPLVLTLTIFTSIVSYLFRRTVLP</sequence>
<feature type="transmembrane region" description="Helical" evidence="8">
    <location>
        <begin position="315"/>
        <end position="334"/>
    </location>
</feature>
<feature type="transmembrane region" description="Helical" evidence="8">
    <location>
        <begin position="103"/>
        <end position="130"/>
    </location>
</feature>
<evidence type="ECO:0000256" key="1">
    <source>
        <dbReference type="ARBA" id="ARBA00004651"/>
    </source>
</evidence>
<evidence type="ECO:0000256" key="8">
    <source>
        <dbReference type="RuleBase" id="RU365092"/>
    </source>
</evidence>
<comment type="subcellular location">
    <subcellularLocation>
        <location evidence="1 8">Cell membrane</location>
        <topology evidence="1 8">Multi-pass membrane protein</topology>
    </subcellularLocation>
</comment>